<dbReference type="PROSITE" id="PS50893">
    <property type="entry name" value="ABC_TRANSPORTER_2"/>
    <property type="match status" value="1"/>
</dbReference>
<dbReference type="CDD" id="cd03213">
    <property type="entry name" value="ABCG_EPDR"/>
    <property type="match status" value="1"/>
</dbReference>
<gene>
    <name evidence="12" type="ORF">E3N88_03144</name>
</gene>
<sequence length="3618" mass="407630">MIGRKLFAAVAIAVVLQLLHSPEFVHSQVVGDEFDGQINDTAFLPFITQRVYSSLSNITSTILNSDVGNRASFCVKDREVEWDRAFNFSSNLDFLTSCIQKTNGDVTRRVCNSAELKFYFGGFFSGSSYLKPNRNCNITSRVSGCEPGWACATSPTDNVDMRDSKNIPARTEDCQPCCEGFFCPNGLTCMIPCPLGAHCPTATLNRTSGRCEPYSYQLPPGMPNHTCGGANIWADIRTSGEMFCSSGSYCPTSTQQITCNKGNYCQRGSTSEKSCFKLTSCDRGSSTQNIHAYGAMLIAAIFTIMLIIYNCSDQIITTRERRHAKSREAAARRAKEKIKAHERWKMARDAAKKHAAQISRTFSRKKTAPQIEELSILHQSSDDVEFDDRVTSSAKENRLELRSETFNNRDEDLYSYDHIVESKVNHVVESKDTQGKKKMPKEKQIHTHSQIFNYAYGQIEKEKAMQENQNLTFSGVISMAVNTETRKRPKIEISFRDLTLTLKGKDKHLLRCVTGKMMPGRITAVMGPSGAGKTTFLSALAGKAHGCRITGSILINGKPDSIHSYKKIIGFVPQDDIVHGNLTVEENLWFSAKCRLPASMLKQDRVLVVERVIESLGLQAVRSSLVGTVEKRGISGGQRKRVNVGLEMVMEPSLLILDEPTSGLDSSSSQLLLRALRRESLEGVNVSMVVHQPSYSLFQMFDDLILLAKGGLTVYHGPVRKVEEYFSGLGINVPDRVNPPDYFIDVLEGMIKPNTSSGVSYEQLPVRWMLHKGYPVPPEMRRNAAMFPEGQSSVNEANDYEGATEQYSFAGEIWQDVKSNVEVRRDMIRHNFLSTKDLSNRTTPGILMQYRFFLGRITKQRLRESKLQLVDYLILLLAGACLGSIIKSNEETFEAPGYTYSIIAVSLLCKVAALRTFSLDKLQYWRERASGISSLAHFLAKDTIDHFNTAIKPAVYLSMFYFFSYPRSSFAENYTVLLSLVYCVTGIAYMLAIFLDPGPSQLFAVLLPVVLTLVSTQTGDSEFLKNVSKLCYPKWALEAFVIANANRYSGVWLITRCGALLRFGYNVHDWGLCIFILIIIGVASRVSAFFDNFSTSHLSLLATLMNLESFSETCFVVDMNTNARGAGDDVRSAREEIAVTVLKKKENAREPPEQGCGEVVVAAERWWSVRRAADSISNMENDEFMNPESQKIPILLIKVSYEAKIRELLRNLTSIDLQLCAEASKEFMKLLRGDEGGELLRQYVHSSSNCYELLQAWNLRQSKPGLSYIMSLINVVLSHKDGVYKPNDMSRVPISRALDKFARLILEEKLGDVYKELNSKENKGKNAALLLMASIVRRGSGFASDVAKSFDFKLSNFLKLAEYDKRRKTGEKIKRKISTRRSYVRFAMSFLEIGDPRLLRWVLQQKEMFSGVLRGLGSDEEETIVYVLSTLREKVLVPESLVPVGLRSVLFGSVTLEQLINISGRDEGGDGAEVAKKVLFMVCTDPSNGLMPDSKASPFPLKGNPTRLLGVMKKLKATEIEFHKDLLLAIVCGRPAFGSAYLDEFPYNLEDHTSWFAAVSLAANLISSVNAGLSFDFLDSQPGLPPSFKSFEVQSIIKCIGTRPFNRIVMNKGLLHYESHIQHGTLRLVLEALKLLDSLFSALCQRSKASKINECKWMSLKQDIQNEVQLLLPDHQVLLSLISSLNSRYKSEEKFLKRKADTAVLLKHNSSNKKLKTCISDKETDILVGGISSSLDTDERIHEEDNVNEPDNLDDNSVLIIELWKSQESNNINMVADDEELFFYTKLLDALKFYHRTMPSVLEGSFDFFKVLPSNASSLPTILQQSSLSLLVEHIGWSSKQDVVIRYPPQMYKHLMNFINLVVHSPVKEIKDQAYVLAQAAMLSSGAFDNNATEISAWFLFLPGFSTRLTEERSKTIQNLSSVVVSFLCDVVSTVGNNLFKYWDLVRSQIHHLETHKDHYPKFSPLFLCALEKCIRLLSSDSGTFSLPEKSMISIYVSSTLKYLLQTQVEAGLLSSLICLPLSERLKNINSDLCEWKPLKSLLHFSSSITDKEIIMFSSVDIKTSLHDDSFVNLLNEVTSLVESEHDAEIKAAFSLSMLCASPDLLLQHFPAVISISHKLNGVPFPILLSICFLEINFLNNICKSWPEFTFAGLAQDDFSSMDSMNSSEAFSYFLKRAPFYVLLPAIVNIESPHFSESSRLQDLLLDKLLNEISDNFVCSFRHVFFWFYHIRSSYCNEPVGKLVQISEICFSLIKSMMAHVSANHYAEEIAETVFCHPAVIGAIESPLSVNKELNANILDQPTDKFLDLAQQGVHVIDNHILLVLETFCNQFSFRNDVNKQSARVFKCLLHKLTLMLKNRFDKFIEFKDPLPLILALFSYHTLIRFISPHELLELVCWMFSSIKLNDSSVLESYKISALCVGLNIAGCAFDFLLSFYGLQEVDVALFEKVYFHIVEITSYSDLDVADLCLLKAVKIASKCNGESQTSQSLQNHMAMSCIVASTPMSFLSNCFQRKSMIKTQILFHLTESSLLHLSFFAYPFMEIVNKPLVGNCDEELMILFLPTALSFLNLISMRYGKKCDKHVGSICSLYWKILFNGFSNWKSFVSKDILRIKLDKAMPSTVEEVFDVFNNSLLGKSLDVMKRHLVLSGPTIKRNKKLKLIDSVIPSGADNLLECNASEINHYSIDECLNLVMKTVTKVILCKILLFSFSEAISNKEYLRSVMLVNSLASTWCLIVKKFPMMSNSQSELENTKRTLFRLLESFILRTFVEIIKEMHKNSEIKSYSFINLEQFARSCLLHRFEDPETLDMLRVIFTFEEKDKSLHIQILQLLLAHSQFAPTIQYADNSSSSLQFGVIFRPMSSILRSLTFAKVDNSLPSEMYKKQLKIVKLLGVLCHFRAQMGSVGFEEDFGINARELLFLLLSSYGATVSEKDLEIYKIMQLLESVDESSSSYIAEMDYLWGTAAIRVRKVRETEEDVSSDDVDETKKHRKSRFRENLPVDPKKCVATVLHFPYDRHINSGSLSSNMLPDDNAGYMNEIYDPVFILRMSLHGLSMNYIEPVEYASLGLLAVAFVSLSSPDDDIRKLGYKVLAVFREALEDSNTNQKRKEANRIRPLLTHVQNGISEAWQRIPSLHALFAAEASIILLDPSNANYKLISKILLHSPMKTKTISFFDEFFWSNSVNFKLDRIWILRLLYSGLNSEDDAQIYVRSSFLEKLLSFYSCPLSENESRELILQIVKKSMKFDKTSRYLTEHCGVISWLSSLISNFSGSTYQEQKGVLLSQLAIIVEVINNVITSRNTSQWLEAHSVEQLTQISCHLYAHFVKNLEVVKEIHLVDSVLESISSTLDVSQQKDVLQPHFNISVEGLFELSQAIDKNCNAESVLKVVLMSTPQPALLTMDQEKLKKFVLWAVSIALESKGSDEQASESLKSKLLRWFVASVLLATASQQLRDNNLGNSFPENLNSILEAGWSLDRVASGSEELLASTIYYLHQIIGSKCQVFTSVISSLCLLLFSEYTGALPVKGSTLTSLLSRIHCPPETNHLWRWSFDKPWTDPSTKSCSVDELQACQSVLAMVSKVLGEKSSLSHFLSSDLENLGVFKWERSLVAETLKCEDL</sequence>
<dbReference type="SUPFAM" id="SSF52540">
    <property type="entry name" value="P-loop containing nucleoside triphosphate hydrolases"/>
    <property type="match status" value="1"/>
</dbReference>
<evidence type="ECO:0000256" key="4">
    <source>
        <dbReference type="ARBA" id="ARBA00022692"/>
    </source>
</evidence>
<evidence type="ECO:0000256" key="9">
    <source>
        <dbReference type="SAM" id="Phobius"/>
    </source>
</evidence>
<dbReference type="InterPro" id="IPR027417">
    <property type="entry name" value="P-loop_NTPase"/>
</dbReference>
<keyword evidence="5" id="KW-0547">Nucleotide-binding</keyword>
<evidence type="ECO:0000256" key="5">
    <source>
        <dbReference type="ARBA" id="ARBA00022741"/>
    </source>
</evidence>
<dbReference type="InterPro" id="IPR017871">
    <property type="entry name" value="ABC_transporter-like_CS"/>
</dbReference>
<feature type="domain" description="ABC transporter" evidence="11">
    <location>
        <begin position="493"/>
        <end position="734"/>
    </location>
</feature>
<dbReference type="EMBL" id="SZYD01000001">
    <property type="protein sequence ID" value="KAD7480008.1"/>
    <property type="molecule type" value="Genomic_DNA"/>
</dbReference>
<dbReference type="Gene3D" id="3.40.50.300">
    <property type="entry name" value="P-loop containing nucleotide triphosphate hydrolases"/>
    <property type="match status" value="1"/>
</dbReference>
<evidence type="ECO:0000256" key="1">
    <source>
        <dbReference type="ARBA" id="ARBA00004141"/>
    </source>
</evidence>
<dbReference type="InterPro" id="IPR039844">
    <property type="entry name" value="URB1"/>
</dbReference>
<evidence type="ECO:0000259" key="11">
    <source>
        <dbReference type="PROSITE" id="PS50893"/>
    </source>
</evidence>
<dbReference type="GO" id="GO:0000463">
    <property type="term" value="P:maturation of LSU-rRNA from tricistronic rRNA transcript (SSU-rRNA, 5.8S rRNA, LSU-rRNA)"/>
    <property type="evidence" value="ECO:0007669"/>
    <property type="project" value="TreeGrafter"/>
</dbReference>
<keyword evidence="7 9" id="KW-1133">Transmembrane helix</keyword>
<dbReference type="Pfam" id="PF11707">
    <property type="entry name" value="Npa1"/>
    <property type="match status" value="1"/>
</dbReference>
<feature type="signal peptide" evidence="10">
    <location>
        <begin position="1"/>
        <end position="27"/>
    </location>
</feature>
<keyword evidence="10" id="KW-0732">Signal</keyword>
<dbReference type="GO" id="GO:0005524">
    <property type="term" value="F:ATP binding"/>
    <property type="evidence" value="ECO:0007669"/>
    <property type="project" value="UniProtKB-KW"/>
</dbReference>
<dbReference type="GO" id="GO:0140359">
    <property type="term" value="F:ABC-type transporter activity"/>
    <property type="evidence" value="ECO:0007669"/>
    <property type="project" value="InterPro"/>
</dbReference>
<dbReference type="Pfam" id="PF16201">
    <property type="entry name" value="NopRA1"/>
    <property type="match status" value="1"/>
</dbReference>
<evidence type="ECO:0000256" key="8">
    <source>
        <dbReference type="ARBA" id="ARBA00023136"/>
    </source>
</evidence>
<dbReference type="OrthoDB" id="72892at2759"/>
<comment type="similarity">
    <text evidence="2">Belongs to the ABC transporter superfamily. ABCG family. Eye pigment precursor importer (TC 3.A.1.204) subfamily.</text>
</comment>
<name>A0A5N6Q815_9ASTR</name>
<organism evidence="12 13">
    <name type="scientific">Mikania micrantha</name>
    <name type="common">bitter vine</name>
    <dbReference type="NCBI Taxonomy" id="192012"/>
    <lineage>
        <taxon>Eukaryota</taxon>
        <taxon>Viridiplantae</taxon>
        <taxon>Streptophyta</taxon>
        <taxon>Embryophyta</taxon>
        <taxon>Tracheophyta</taxon>
        <taxon>Spermatophyta</taxon>
        <taxon>Magnoliopsida</taxon>
        <taxon>eudicotyledons</taxon>
        <taxon>Gunneridae</taxon>
        <taxon>Pentapetalae</taxon>
        <taxon>asterids</taxon>
        <taxon>campanulids</taxon>
        <taxon>Asterales</taxon>
        <taxon>Asteraceae</taxon>
        <taxon>Asteroideae</taxon>
        <taxon>Heliantheae alliance</taxon>
        <taxon>Eupatorieae</taxon>
        <taxon>Mikania</taxon>
    </lineage>
</organism>
<dbReference type="InterPro" id="IPR021714">
    <property type="entry name" value="URB1_N"/>
</dbReference>
<dbReference type="InterPro" id="IPR003439">
    <property type="entry name" value="ABC_transporter-like_ATP-bd"/>
</dbReference>
<feature type="transmembrane region" description="Helical" evidence="9">
    <location>
        <begin position="898"/>
        <end position="918"/>
    </location>
</feature>
<evidence type="ECO:0000256" key="10">
    <source>
        <dbReference type="SAM" id="SignalP"/>
    </source>
</evidence>
<reference evidence="12 13" key="1">
    <citation type="submission" date="2019-05" db="EMBL/GenBank/DDBJ databases">
        <title>Mikania micrantha, genome provides insights into the molecular mechanism of rapid growth.</title>
        <authorList>
            <person name="Liu B."/>
        </authorList>
    </citation>
    <scope>NUCLEOTIDE SEQUENCE [LARGE SCALE GENOMIC DNA]</scope>
    <source>
        <strain evidence="12">NLD-2019</strain>
        <tissue evidence="12">Leaf</tissue>
    </source>
</reference>
<dbReference type="InterPro" id="IPR043926">
    <property type="entry name" value="ABCG_dom"/>
</dbReference>
<comment type="caution">
    <text evidence="12">The sequence shown here is derived from an EMBL/GenBank/DDBJ whole genome shotgun (WGS) entry which is preliminary data.</text>
</comment>
<accession>A0A5N6Q815</accession>
<dbReference type="InterPro" id="IPR003593">
    <property type="entry name" value="AAA+_ATPase"/>
</dbReference>
<comment type="subcellular location">
    <subcellularLocation>
        <location evidence="1">Membrane</location>
        <topology evidence="1">Multi-pass membrane protein</topology>
    </subcellularLocation>
</comment>
<dbReference type="PROSITE" id="PS00211">
    <property type="entry name" value="ABC_TRANSPORTER_1"/>
    <property type="match status" value="1"/>
</dbReference>
<dbReference type="GO" id="GO:0016887">
    <property type="term" value="F:ATP hydrolysis activity"/>
    <property type="evidence" value="ECO:0007669"/>
    <property type="project" value="InterPro"/>
</dbReference>
<dbReference type="FunFam" id="3.40.50.300:FF:000367">
    <property type="entry name" value="ABC transporter G family member 24"/>
    <property type="match status" value="1"/>
</dbReference>
<evidence type="ECO:0000256" key="7">
    <source>
        <dbReference type="ARBA" id="ARBA00022989"/>
    </source>
</evidence>
<protein>
    <recommendedName>
        <fullName evidence="11">ABC transporter domain-containing protein</fullName>
    </recommendedName>
</protein>
<feature type="transmembrane region" description="Helical" evidence="9">
    <location>
        <begin position="974"/>
        <end position="995"/>
    </location>
</feature>
<dbReference type="InterPro" id="IPR032436">
    <property type="entry name" value="URB1_C"/>
</dbReference>
<keyword evidence="3" id="KW-0813">Transport</keyword>
<proteinExistence type="inferred from homology"/>
<dbReference type="PANTHER" id="PTHR13500:SF0">
    <property type="entry name" value="NUCLEOLAR PRE-RIBOSOMAL-ASSOCIATED PROTEIN 1"/>
    <property type="match status" value="1"/>
</dbReference>
<feature type="transmembrane region" description="Helical" evidence="9">
    <location>
        <begin position="869"/>
        <end position="886"/>
    </location>
</feature>
<evidence type="ECO:0000313" key="13">
    <source>
        <dbReference type="Proteomes" id="UP000326396"/>
    </source>
</evidence>
<keyword evidence="8 9" id="KW-0472">Membrane</keyword>
<feature type="chain" id="PRO_5024408696" description="ABC transporter domain-containing protein" evidence="10">
    <location>
        <begin position="28"/>
        <end position="3618"/>
    </location>
</feature>
<evidence type="ECO:0000256" key="2">
    <source>
        <dbReference type="ARBA" id="ARBA00005814"/>
    </source>
</evidence>
<dbReference type="Proteomes" id="UP000326396">
    <property type="component" value="Linkage Group LG1"/>
</dbReference>
<dbReference type="Pfam" id="PF00005">
    <property type="entry name" value="ABC_tran"/>
    <property type="match status" value="1"/>
</dbReference>
<dbReference type="GO" id="GO:0005730">
    <property type="term" value="C:nucleolus"/>
    <property type="evidence" value="ECO:0007669"/>
    <property type="project" value="TreeGrafter"/>
</dbReference>
<evidence type="ECO:0000256" key="3">
    <source>
        <dbReference type="ARBA" id="ARBA00022448"/>
    </source>
</evidence>
<dbReference type="PANTHER" id="PTHR13500">
    <property type="entry name" value="NUCLEOLAR PRERIBOSOMAL-ASSOCIATED PROTEIN 1"/>
    <property type="match status" value="1"/>
</dbReference>
<evidence type="ECO:0000313" key="12">
    <source>
        <dbReference type="EMBL" id="KAD7480008.1"/>
    </source>
</evidence>
<keyword evidence="6" id="KW-0067">ATP-binding</keyword>
<dbReference type="Pfam" id="PF19055">
    <property type="entry name" value="ABC2_membrane_7"/>
    <property type="match status" value="1"/>
</dbReference>
<dbReference type="GO" id="GO:0000466">
    <property type="term" value="P:maturation of 5.8S rRNA from tricistronic rRNA transcript (SSU-rRNA, 5.8S rRNA, LSU-rRNA)"/>
    <property type="evidence" value="ECO:0007669"/>
    <property type="project" value="TreeGrafter"/>
</dbReference>
<keyword evidence="4 9" id="KW-0812">Transmembrane</keyword>
<keyword evidence="13" id="KW-1185">Reference proteome</keyword>
<evidence type="ECO:0000256" key="6">
    <source>
        <dbReference type="ARBA" id="ARBA00022840"/>
    </source>
</evidence>
<dbReference type="SMART" id="SM00382">
    <property type="entry name" value="AAA"/>
    <property type="match status" value="1"/>
</dbReference>
<dbReference type="GO" id="GO:0016020">
    <property type="term" value="C:membrane"/>
    <property type="evidence" value="ECO:0007669"/>
    <property type="project" value="UniProtKB-SubCell"/>
</dbReference>
<feature type="transmembrane region" description="Helical" evidence="9">
    <location>
        <begin position="290"/>
        <end position="312"/>
    </location>
</feature>